<gene>
    <name evidence="2" type="ORF">KDA82_21375</name>
</gene>
<sequence>PLPAEGAARLSEPEPDPLSEPGPLSDAPPEPCPLSEPGPLSGTDRPTSVDDSGCLNKPGDLDKADQLAGTGEAAGERRPESGG</sequence>
<dbReference type="Proteomes" id="UP000675554">
    <property type="component" value="Unassembled WGS sequence"/>
</dbReference>
<feature type="non-terminal residue" evidence="2">
    <location>
        <position position="1"/>
    </location>
</feature>
<keyword evidence="3" id="KW-1185">Reference proteome</keyword>
<evidence type="ECO:0000313" key="3">
    <source>
        <dbReference type="Proteomes" id="UP000675554"/>
    </source>
</evidence>
<reference evidence="2" key="1">
    <citation type="submission" date="2021-04" db="EMBL/GenBank/DDBJ databases">
        <title>Sequencing of actinobacteria type strains.</title>
        <authorList>
            <person name="Nguyen G.-S."/>
            <person name="Wentzel A."/>
        </authorList>
    </citation>
    <scope>NUCLEOTIDE SEQUENCE</scope>
    <source>
        <strain evidence="2">DSM 42095</strain>
    </source>
</reference>
<dbReference type="EMBL" id="JAGSMN010000488">
    <property type="protein sequence ID" value="MBR7675520.1"/>
    <property type="molecule type" value="Genomic_DNA"/>
</dbReference>
<dbReference type="AlphaFoldDB" id="A0A8T4IVP9"/>
<protein>
    <submittedName>
        <fullName evidence="2">Uncharacterized protein</fullName>
    </submittedName>
</protein>
<evidence type="ECO:0000313" key="2">
    <source>
        <dbReference type="EMBL" id="MBR7675520.1"/>
    </source>
</evidence>
<feature type="compositionally biased region" description="Pro residues" evidence="1">
    <location>
        <begin position="16"/>
        <end position="36"/>
    </location>
</feature>
<accession>A0A8T4IVP9</accession>
<proteinExistence type="predicted"/>
<comment type="caution">
    <text evidence="2">The sequence shown here is derived from an EMBL/GenBank/DDBJ whole genome shotgun (WGS) entry which is preliminary data.</text>
</comment>
<organism evidence="2 3">
    <name type="scientific">Streptomyces daliensis</name>
    <dbReference type="NCBI Taxonomy" id="299421"/>
    <lineage>
        <taxon>Bacteria</taxon>
        <taxon>Bacillati</taxon>
        <taxon>Actinomycetota</taxon>
        <taxon>Actinomycetes</taxon>
        <taxon>Kitasatosporales</taxon>
        <taxon>Streptomycetaceae</taxon>
        <taxon>Streptomyces</taxon>
    </lineage>
</organism>
<name>A0A8T4IVP9_9ACTN</name>
<feature type="compositionally biased region" description="Basic and acidic residues" evidence="1">
    <location>
        <begin position="74"/>
        <end position="83"/>
    </location>
</feature>
<feature type="region of interest" description="Disordered" evidence="1">
    <location>
        <begin position="1"/>
        <end position="83"/>
    </location>
</feature>
<evidence type="ECO:0000256" key="1">
    <source>
        <dbReference type="SAM" id="MobiDB-lite"/>
    </source>
</evidence>